<dbReference type="InterPro" id="IPR017441">
    <property type="entry name" value="Protein_kinase_ATP_BS"/>
</dbReference>
<keyword evidence="1" id="KW-0808">Transferase</keyword>
<keyword evidence="4 5" id="KW-0067">ATP-binding</keyword>
<dbReference type="Proteomes" id="UP000075635">
    <property type="component" value="Unassembled WGS sequence"/>
</dbReference>
<dbReference type="AlphaFoldDB" id="A0A150S4C2"/>
<feature type="region of interest" description="Disordered" evidence="6">
    <location>
        <begin position="506"/>
        <end position="550"/>
    </location>
</feature>
<comment type="caution">
    <text evidence="8">The sequence shown here is derived from an EMBL/GenBank/DDBJ whole genome shotgun (WGS) entry which is preliminary data.</text>
</comment>
<evidence type="ECO:0000256" key="4">
    <source>
        <dbReference type="ARBA" id="ARBA00022840"/>
    </source>
</evidence>
<dbReference type="Pfam" id="PF00069">
    <property type="entry name" value="Pkinase"/>
    <property type="match status" value="1"/>
</dbReference>
<gene>
    <name evidence="8" type="ORF">BE17_26915</name>
</gene>
<dbReference type="PANTHER" id="PTHR43289">
    <property type="entry name" value="MITOGEN-ACTIVATED PROTEIN KINASE KINASE KINASE 20-RELATED"/>
    <property type="match status" value="1"/>
</dbReference>
<reference evidence="8 9" key="1">
    <citation type="submission" date="2014-02" db="EMBL/GenBank/DDBJ databases">
        <title>The small core and large imbalanced accessory genome model reveals a collaborative survival strategy of Sorangium cellulosum strains in nature.</title>
        <authorList>
            <person name="Han K."/>
            <person name="Peng R."/>
            <person name="Blom J."/>
            <person name="Li Y.-Z."/>
        </authorList>
    </citation>
    <scope>NUCLEOTIDE SEQUENCE [LARGE SCALE GENOMIC DNA]</scope>
    <source>
        <strain evidence="8 9">So0011-07</strain>
    </source>
</reference>
<dbReference type="GO" id="GO:0004674">
    <property type="term" value="F:protein serine/threonine kinase activity"/>
    <property type="evidence" value="ECO:0007669"/>
    <property type="project" value="TreeGrafter"/>
</dbReference>
<keyword evidence="3" id="KW-0418">Kinase</keyword>
<dbReference type="InterPro" id="IPR011009">
    <property type="entry name" value="Kinase-like_dom_sf"/>
</dbReference>
<evidence type="ECO:0000256" key="5">
    <source>
        <dbReference type="PROSITE-ProRule" id="PRU10141"/>
    </source>
</evidence>
<evidence type="ECO:0000313" key="9">
    <source>
        <dbReference type="Proteomes" id="UP000075635"/>
    </source>
</evidence>
<dbReference type="CDD" id="cd14014">
    <property type="entry name" value="STKc_PknB_like"/>
    <property type="match status" value="1"/>
</dbReference>
<dbReference type="PANTHER" id="PTHR43289:SF30">
    <property type="entry name" value="NON-SPECIFIC SERINE_THREONINE PROTEIN KINASE"/>
    <property type="match status" value="1"/>
</dbReference>
<organism evidence="8 9">
    <name type="scientific">Sorangium cellulosum</name>
    <name type="common">Polyangium cellulosum</name>
    <dbReference type="NCBI Taxonomy" id="56"/>
    <lineage>
        <taxon>Bacteria</taxon>
        <taxon>Pseudomonadati</taxon>
        <taxon>Myxococcota</taxon>
        <taxon>Polyangia</taxon>
        <taxon>Polyangiales</taxon>
        <taxon>Polyangiaceae</taxon>
        <taxon>Sorangium</taxon>
    </lineage>
</organism>
<feature type="binding site" evidence="5">
    <location>
        <position position="39"/>
    </location>
    <ligand>
        <name>ATP</name>
        <dbReference type="ChEBI" id="CHEBI:30616"/>
    </ligand>
</feature>
<sequence>MIGTTLARKYRILRLLGEGGMGSVYEAQHVGTLRRVAIKVISARLLASRDGGAQRFRREAKAAGAIESEHIVRIFDSGDDESSGMLYLAMELLQGEDLQGLIDRCAPLAPDTALRIAAQALLGLERAQEAGVVHRDIKPANLFLARGREGEITVKVLDFGIAKIRADVLSLPHTTGLTGTGSFLGSPLYMSPEQVESSRDVDFRSDIWSLGSALYCALSGRAPHQSAGSVSKLFVSICTAPVPPLQEVAPWVPREVAEVVHGALRIKPEERFPSATAMLAAVRALLPDGLALREEMLVPAQGARPVRGPAPPRAAAPPGSDEGEESAPRSGESTVSLGGATGAPRRTTSVDQATPPPAPERAGRSAPRIALSPLKLRTAAAVGVALAAGAWAASYGLGSRRNSGPPVQKLSPAVRGRTAGISAPAAEPSPTTSPGRSAAALQHRRVSLAIVPEDALVEVDGEPARVQDGAVRISGLLGSGHRVRIARGKRELVRDVFVTEAGAVPPRLELPGTGGPATPAAKRGAKLPAAAPTQAPPPAPEDVLMPPVDP</sequence>
<proteinExistence type="predicted"/>
<dbReference type="SMART" id="SM00220">
    <property type="entry name" value="S_TKc"/>
    <property type="match status" value="1"/>
</dbReference>
<dbReference type="Gene3D" id="3.30.200.20">
    <property type="entry name" value="Phosphorylase Kinase, domain 1"/>
    <property type="match status" value="1"/>
</dbReference>
<evidence type="ECO:0000313" key="8">
    <source>
        <dbReference type="EMBL" id="KYF87290.1"/>
    </source>
</evidence>
<dbReference type="InterPro" id="IPR008271">
    <property type="entry name" value="Ser/Thr_kinase_AS"/>
</dbReference>
<dbReference type="SUPFAM" id="SSF56112">
    <property type="entry name" value="Protein kinase-like (PK-like)"/>
    <property type="match status" value="1"/>
</dbReference>
<evidence type="ECO:0000259" key="7">
    <source>
        <dbReference type="PROSITE" id="PS50011"/>
    </source>
</evidence>
<dbReference type="PROSITE" id="PS00107">
    <property type="entry name" value="PROTEIN_KINASE_ATP"/>
    <property type="match status" value="1"/>
</dbReference>
<dbReference type="Gene3D" id="1.10.510.10">
    <property type="entry name" value="Transferase(Phosphotransferase) domain 1"/>
    <property type="match status" value="1"/>
</dbReference>
<evidence type="ECO:0000256" key="3">
    <source>
        <dbReference type="ARBA" id="ARBA00022777"/>
    </source>
</evidence>
<feature type="domain" description="Protein kinase" evidence="7">
    <location>
        <begin position="10"/>
        <end position="286"/>
    </location>
</feature>
<dbReference type="PROSITE" id="PS00108">
    <property type="entry name" value="PROTEIN_KINASE_ST"/>
    <property type="match status" value="1"/>
</dbReference>
<dbReference type="PROSITE" id="PS50011">
    <property type="entry name" value="PROTEIN_KINASE_DOM"/>
    <property type="match status" value="1"/>
</dbReference>
<feature type="region of interest" description="Disordered" evidence="6">
    <location>
        <begin position="302"/>
        <end position="366"/>
    </location>
</feature>
<evidence type="ECO:0000256" key="2">
    <source>
        <dbReference type="ARBA" id="ARBA00022741"/>
    </source>
</evidence>
<accession>A0A150S4C2</accession>
<dbReference type="EMBL" id="JEMB01001450">
    <property type="protein sequence ID" value="KYF87290.1"/>
    <property type="molecule type" value="Genomic_DNA"/>
</dbReference>
<name>A0A150S4C2_SORCE</name>
<protein>
    <recommendedName>
        <fullName evidence="7">Protein kinase domain-containing protein</fullName>
    </recommendedName>
</protein>
<keyword evidence="2 5" id="KW-0547">Nucleotide-binding</keyword>
<dbReference type="InterPro" id="IPR000719">
    <property type="entry name" value="Prot_kinase_dom"/>
</dbReference>
<evidence type="ECO:0000256" key="6">
    <source>
        <dbReference type="SAM" id="MobiDB-lite"/>
    </source>
</evidence>
<dbReference type="GO" id="GO:0005524">
    <property type="term" value="F:ATP binding"/>
    <property type="evidence" value="ECO:0007669"/>
    <property type="project" value="UniProtKB-UniRule"/>
</dbReference>
<feature type="compositionally biased region" description="Low complexity" evidence="6">
    <location>
        <begin position="519"/>
        <end position="533"/>
    </location>
</feature>
<evidence type="ECO:0000256" key="1">
    <source>
        <dbReference type="ARBA" id="ARBA00022679"/>
    </source>
</evidence>